<dbReference type="InterPro" id="IPR039713">
    <property type="entry name" value="At2g23090-like"/>
</dbReference>
<protein>
    <recommendedName>
        <fullName evidence="1">At2g23090-like zinc-binding domain-containing protein</fullName>
    </recommendedName>
</protein>
<name>A0AAV5EN45_ELECO</name>
<evidence type="ECO:0000259" key="1">
    <source>
        <dbReference type="Pfam" id="PF12907"/>
    </source>
</evidence>
<organism evidence="2 3">
    <name type="scientific">Eleusine coracana subsp. coracana</name>
    <dbReference type="NCBI Taxonomy" id="191504"/>
    <lineage>
        <taxon>Eukaryota</taxon>
        <taxon>Viridiplantae</taxon>
        <taxon>Streptophyta</taxon>
        <taxon>Embryophyta</taxon>
        <taxon>Tracheophyta</taxon>
        <taxon>Spermatophyta</taxon>
        <taxon>Magnoliopsida</taxon>
        <taxon>Liliopsida</taxon>
        <taxon>Poales</taxon>
        <taxon>Poaceae</taxon>
        <taxon>PACMAD clade</taxon>
        <taxon>Chloridoideae</taxon>
        <taxon>Cynodonteae</taxon>
        <taxon>Eleusininae</taxon>
        <taxon>Eleusine</taxon>
    </lineage>
</organism>
<keyword evidence="3" id="KW-1185">Reference proteome</keyword>
<feature type="domain" description="At2g23090-like zinc-binding" evidence="1">
    <location>
        <begin position="31"/>
        <end position="68"/>
    </location>
</feature>
<dbReference type="Gene3D" id="4.10.1050.10">
    <property type="entry name" value="At2g23090-like"/>
    <property type="match status" value="1"/>
</dbReference>
<dbReference type="PANTHER" id="PTHR33788:SF1">
    <property type="entry name" value="ZINC-BINDING PROTEIN"/>
    <property type="match status" value="1"/>
</dbReference>
<evidence type="ECO:0000313" key="2">
    <source>
        <dbReference type="EMBL" id="GJN24272.1"/>
    </source>
</evidence>
<dbReference type="PANTHER" id="PTHR33788">
    <property type="entry name" value="OS07G0114300 PROTEIN"/>
    <property type="match status" value="1"/>
</dbReference>
<dbReference type="AlphaFoldDB" id="A0AAV5EN45"/>
<comment type="caution">
    <text evidence="2">The sequence shown here is derived from an EMBL/GenBank/DDBJ whole genome shotgun (WGS) entry which is preliminary data.</text>
</comment>
<evidence type="ECO:0000313" key="3">
    <source>
        <dbReference type="Proteomes" id="UP001054889"/>
    </source>
</evidence>
<dbReference type="EMBL" id="BQKI01000077">
    <property type="protein sequence ID" value="GJN24272.1"/>
    <property type="molecule type" value="Genomic_DNA"/>
</dbReference>
<sequence>MDGGNGQKSKTALKRNEPTDVISTMLFISMQCNICKLTLICTTSDSEAKCKSHAQAKHPKSDLGQCLPPPQEIVLVAYAHSERSICSNPKARSRRNPLVLPHYVCKQLVTLCIMGLNFGLQQ</sequence>
<proteinExistence type="predicted"/>
<dbReference type="InterPro" id="IPR039438">
    <property type="entry name" value="At2g23090-like_Znf"/>
</dbReference>
<accession>A0AAV5EN45</accession>
<dbReference type="Pfam" id="PF12907">
    <property type="entry name" value="zf-met2"/>
    <property type="match status" value="1"/>
</dbReference>
<reference evidence="2" key="1">
    <citation type="journal article" date="2018" name="DNA Res.">
        <title>Multiple hybrid de novo genome assembly of finger millet, an orphan allotetraploid crop.</title>
        <authorList>
            <person name="Hatakeyama M."/>
            <person name="Aluri S."/>
            <person name="Balachadran M.T."/>
            <person name="Sivarajan S.R."/>
            <person name="Patrignani A."/>
            <person name="Gruter S."/>
            <person name="Poveda L."/>
            <person name="Shimizu-Inatsugi R."/>
            <person name="Baeten J."/>
            <person name="Francoijs K.J."/>
            <person name="Nataraja K.N."/>
            <person name="Reddy Y.A.N."/>
            <person name="Phadnis S."/>
            <person name="Ravikumar R.L."/>
            <person name="Schlapbach R."/>
            <person name="Sreeman S.M."/>
            <person name="Shimizu K.K."/>
        </authorList>
    </citation>
    <scope>NUCLEOTIDE SEQUENCE</scope>
</reference>
<dbReference type="InterPro" id="IPR026939">
    <property type="entry name" value="ZNF706/At2g23090_sf"/>
</dbReference>
<dbReference type="Proteomes" id="UP001054889">
    <property type="component" value="Unassembled WGS sequence"/>
</dbReference>
<dbReference type="SUPFAM" id="SSF118359">
    <property type="entry name" value="Expressed protein At2g23090/F21P24.15"/>
    <property type="match status" value="1"/>
</dbReference>
<gene>
    <name evidence="2" type="primary">gb12005</name>
    <name evidence="2" type="ORF">PR202_gb12005</name>
</gene>
<reference evidence="2" key="2">
    <citation type="submission" date="2021-12" db="EMBL/GenBank/DDBJ databases">
        <title>Resequencing data analysis of finger millet.</title>
        <authorList>
            <person name="Hatakeyama M."/>
            <person name="Aluri S."/>
            <person name="Balachadran M.T."/>
            <person name="Sivarajan S.R."/>
            <person name="Poveda L."/>
            <person name="Shimizu-Inatsugi R."/>
            <person name="Schlapbach R."/>
            <person name="Sreeman S.M."/>
            <person name="Shimizu K.K."/>
        </authorList>
    </citation>
    <scope>NUCLEOTIDE SEQUENCE</scope>
</reference>